<evidence type="ECO:0000256" key="2">
    <source>
        <dbReference type="ARBA" id="ARBA00022679"/>
    </source>
</evidence>
<keyword evidence="2 8" id="KW-0808">Transferase</keyword>
<comment type="subcellular location">
    <subcellularLocation>
        <location evidence="8">Cytoplasm</location>
    </subcellularLocation>
</comment>
<dbReference type="GO" id="GO:0036431">
    <property type="term" value="F:dCMP kinase activity"/>
    <property type="evidence" value="ECO:0007669"/>
    <property type="project" value="InterPro"/>
</dbReference>
<dbReference type="PANTHER" id="PTHR21299:SF2">
    <property type="entry name" value="CYTIDYLATE KINASE"/>
    <property type="match status" value="1"/>
</dbReference>
<dbReference type="EMBL" id="WBVO01000013">
    <property type="protein sequence ID" value="KAB2806800.1"/>
    <property type="molecule type" value="Genomic_DNA"/>
</dbReference>
<dbReference type="SUPFAM" id="SSF52540">
    <property type="entry name" value="P-loop containing nucleoside triphosphate hydrolases"/>
    <property type="match status" value="1"/>
</dbReference>
<gene>
    <name evidence="8" type="primary">cmk</name>
    <name evidence="10" type="ORF">F8C67_13100</name>
</gene>
<dbReference type="AlphaFoldDB" id="A0A6N6RJ69"/>
<dbReference type="GO" id="GO:0015949">
    <property type="term" value="P:nucleobase-containing small molecule interconversion"/>
    <property type="evidence" value="ECO:0007669"/>
    <property type="project" value="TreeGrafter"/>
</dbReference>
<evidence type="ECO:0000313" key="10">
    <source>
        <dbReference type="EMBL" id="KAB2806800.1"/>
    </source>
</evidence>
<comment type="catalytic activity">
    <reaction evidence="7 8">
        <text>CMP + ATP = CDP + ADP</text>
        <dbReference type="Rhea" id="RHEA:11600"/>
        <dbReference type="ChEBI" id="CHEBI:30616"/>
        <dbReference type="ChEBI" id="CHEBI:58069"/>
        <dbReference type="ChEBI" id="CHEBI:60377"/>
        <dbReference type="ChEBI" id="CHEBI:456216"/>
        <dbReference type="EC" id="2.7.4.25"/>
    </reaction>
</comment>
<dbReference type="RefSeq" id="WP_151668317.1">
    <property type="nucleotide sequence ID" value="NZ_WBVO01000013.1"/>
</dbReference>
<organism evidence="10 11">
    <name type="scientific">Phaeocystidibacter luteus</name>
    <dbReference type="NCBI Taxonomy" id="911197"/>
    <lineage>
        <taxon>Bacteria</taxon>
        <taxon>Pseudomonadati</taxon>
        <taxon>Bacteroidota</taxon>
        <taxon>Flavobacteriia</taxon>
        <taxon>Flavobacteriales</taxon>
        <taxon>Phaeocystidibacteraceae</taxon>
        <taxon>Phaeocystidibacter</taxon>
    </lineage>
</organism>
<comment type="caution">
    <text evidence="10">The sequence shown here is derived from an EMBL/GenBank/DDBJ whole genome shotgun (WGS) entry which is preliminary data.</text>
</comment>
<evidence type="ECO:0000313" key="11">
    <source>
        <dbReference type="Proteomes" id="UP000468650"/>
    </source>
</evidence>
<dbReference type="InterPro" id="IPR011994">
    <property type="entry name" value="Cytidylate_kinase_dom"/>
</dbReference>
<evidence type="ECO:0000256" key="8">
    <source>
        <dbReference type="HAMAP-Rule" id="MF_00238"/>
    </source>
</evidence>
<keyword evidence="3 8" id="KW-0547">Nucleotide-binding</keyword>
<keyword evidence="11" id="KW-1185">Reference proteome</keyword>
<accession>A0A6N6RJ69</accession>
<dbReference type="Pfam" id="PF02224">
    <property type="entry name" value="Cytidylate_kin"/>
    <property type="match status" value="1"/>
</dbReference>
<dbReference type="CDD" id="cd02020">
    <property type="entry name" value="CMPK"/>
    <property type="match status" value="1"/>
</dbReference>
<dbReference type="EC" id="2.7.4.25" evidence="8"/>
<evidence type="ECO:0000256" key="4">
    <source>
        <dbReference type="ARBA" id="ARBA00022777"/>
    </source>
</evidence>
<evidence type="ECO:0000256" key="3">
    <source>
        <dbReference type="ARBA" id="ARBA00022741"/>
    </source>
</evidence>
<keyword evidence="5 8" id="KW-0067">ATP-binding</keyword>
<keyword evidence="4 8" id="KW-0418">Kinase</keyword>
<dbReference type="GO" id="GO:0005524">
    <property type="term" value="F:ATP binding"/>
    <property type="evidence" value="ECO:0007669"/>
    <property type="project" value="UniProtKB-UniRule"/>
</dbReference>
<dbReference type="GO" id="GO:0006220">
    <property type="term" value="P:pyrimidine nucleotide metabolic process"/>
    <property type="evidence" value="ECO:0007669"/>
    <property type="project" value="UniProtKB-UniRule"/>
</dbReference>
<comment type="similarity">
    <text evidence="1 8">Belongs to the cytidylate kinase family. Type 1 subfamily.</text>
</comment>
<comment type="catalytic activity">
    <reaction evidence="6 8">
        <text>dCMP + ATP = dCDP + ADP</text>
        <dbReference type="Rhea" id="RHEA:25094"/>
        <dbReference type="ChEBI" id="CHEBI:30616"/>
        <dbReference type="ChEBI" id="CHEBI:57566"/>
        <dbReference type="ChEBI" id="CHEBI:58593"/>
        <dbReference type="ChEBI" id="CHEBI:456216"/>
        <dbReference type="EC" id="2.7.4.25"/>
    </reaction>
</comment>
<dbReference type="InterPro" id="IPR027417">
    <property type="entry name" value="P-loop_NTPase"/>
</dbReference>
<feature type="domain" description="Cytidylate kinase" evidence="9">
    <location>
        <begin position="8"/>
        <end position="220"/>
    </location>
</feature>
<dbReference type="Proteomes" id="UP000468650">
    <property type="component" value="Unassembled WGS sequence"/>
</dbReference>
<proteinExistence type="inferred from homology"/>
<dbReference type="OrthoDB" id="9807434at2"/>
<name>A0A6N6RJ69_9FLAO</name>
<sequence length="232" mass="25619">MSGKNLTIAIDGHSSTGKSTLAKGLAKHFGFIYVDTGAMYRAITLAALRKGLLSDPERFGKDASEVEQLLKETTISFYRDAHGANRTKLNGSDVEDEIRAMEVSSRVSYVSAVSAIRKALVDQQRRMSEGESVVMDGRDIGTVVFPNADLKIFMSASNEVRAQRRFEELTSKGKKVTFEEVLENLTERDRIDSSRADSPLVMAEDAVLLDNSSMSQAEQFELAKSWIEALVK</sequence>
<dbReference type="PANTHER" id="PTHR21299">
    <property type="entry name" value="CYTIDYLATE KINASE/PANTOATE-BETA-ALANINE LIGASE"/>
    <property type="match status" value="1"/>
</dbReference>
<protein>
    <recommendedName>
        <fullName evidence="8">Cytidylate kinase</fullName>
        <shortName evidence="8">CK</shortName>
        <ecNumber evidence="8">2.7.4.25</ecNumber>
    </recommendedName>
    <alternativeName>
        <fullName evidence="8">Cytidine monophosphate kinase</fullName>
        <shortName evidence="8">CMP kinase</shortName>
    </alternativeName>
</protein>
<evidence type="ECO:0000256" key="7">
    <source>
        <dbReference type="ARBA" id="ARBA00048478"/>
    </source>
</evidence>
<dbReference type="Gene3D" id="3.40.50.300">
    <property type="entry name" value="P-loop containing nucleotide triphosphate hydrolases"/>
    <property type="match status" value="1"/>
</dbReference>
<evidence type="ECO:0000259" key="9">
    <source>
        <dbReference type="Pfam" id="PF02224"/>
    </source>
</evidence>
<dbReference type="NCBIfam" id="TIGR00017">
    <property type="entry name" value="cmk"/>
    <property type="match status" value="1"/>
</dbReference>
<feature type="binding site" evidence="8">
    <location>
        <begin position="12"/>
        <end position="20"/>
    </location>
    <ligand>
        <name>ATP</name>
        <dbReference type="ChEBI" id="CHEBI:30616"/>
    </ligand>
</feature>
<evidence type="ECO:0000256" key="5">
    <source>
        <dbReference type="ARBA" id="ARBA00022840"/>
    </source>
</evidence>
<dbReference type="HAMAP" id="MF_00238">
    <property type="entry name" value="Cytidyl_kinase_type1"/>
    <property type="match status" value="1"/>
</dbReference>
<evidence type="ECO:0000256" key="6">
    <source>
        <dbReference type="ARBA" id="ARBA00047615"/>
    </source>
</evidence>
<keyword evidence="8" id="KW-0963">Cytoplasm</keyword>
<dbReference type="GO" id="GO:0005829">
    <property type="term" value="C:cytosol"/>
    <property type="evidence" value="ECO:0007669"/>
    <property type="project" value="TreeGrafter"/>
</dbReference>
<reference evidence="10 11" key="1">
    <citation type="submission" date="2019-09" db="EMBL/GenBank/DDBJ databases">
        <title>Genomes of family Cryomorphaceae.</title>
        <authorList>
            <person name="Bowman J.P."/>
        </authorList>
    </citation>
    <scope>NUCLEOTIDE SEQUENCE [LARGE SCALE GENOMIC DNA]</scope>
    <source>
        <strain evidence="10 11">LMG 25704</strain>
    </source>
</reference>
<dbReference type="InterPro" id="IPR003136">
    <property type="entry name" value="Cytidylate_kin"/>
</dbReference>
<evidence type="ECO:0000256" key="1">
    <source>
        <dbReference type="ARBA" id="ARBA00009427"/>
    </source>
</evidence>